<organism evidence="8 9">
    <name type="scientific">Flavobacterium terrigena</name>
    <dbReference type="NCBI Taxonomy" id="402734"/>
    <lineage>
        <taxon>Bacteria</taxon>
        <taxon>Pseudomonadati</taxon>
        <taxon>Bacteroidota</taxon>
        <taxon>Flavobacteriia</taxon>
        <taxon>Flavobacteriales</taxon>
        <taxon>Flavobacteriaceae</taxon>
        <taxon>Flavobacterium</taxon>
    </lineage>
</organism>
<protein>
    <recommendedName>
        <fullName evidence="5">Ribosome maturation factor RimM</fullName>
    </recommendedName>
</protein>
<evidence type="ECO:0000259" key="6">
    <source>
        <dbReference type="Pfam" id="PF01782"/>
    </source>
</evidence>
<dbReference type="GO" id="GO:0005737">
    <property type="term" value="C:cytoplasm"/>
    <property type="evidence" value="ECO:0007669"/>
    <property type="project" value="UniProtKB-SubCell"/>
</dbReference>
<dbReference type="NCBIfam" id="TIGR02273">
    <property type="entry name" value="16S_RimM"/>
    <property type="match status" value="1"/>
</dbReference>
<gene>
    <name evidence="5" type="primary">rimM</name>
    <name evidence="8" type="ORF">SAMN05660918_2229</name>
</gene>
<dbReference type="InterPro" id="IPR036976">
    <property type="entry name" value="RimM_N_sf"/>
</dbReference>
<dbReference type="InterPro" id="IPR011961">
    <property type="entry name" value="RimM"/>
</dbReference>
<evidence type="ECO:0000313" key="8">
    <source>
        <dbReference type="EMBL" id="SEJ03657.1"/>
    </source>
</evidence>
<dbReference type="PANTHER" id="PTHR33692">
    <property type="entry name" value="RIBOSOME MATURATION FACTOR RIMM"/>
    <property type="match status" value="1"/>
</dbReference>
<keyword evidence="4 5" id="KW-0143">Chaperone</keyword>
<keyword evidence="3 5" id="KW-0698">rRNA processing</keyword>
<dbReference type="Pfam" id="PF01782">
    <property type="entry name" value="RimM"/>
    <property type="match status" value="1"/>
</dbReference>
<comment type="similarity">
    <text evidence="5">Belongs to the RimM family.</text>
</comment>
<dbReference type="InterPro" id="IPR009000">
    <property type="entry name" value="Transl_B-barrel_sf"/>
</dbReference>
<dbReference type="Gene3D" id="2.30.30.240">
    <property type="entry name" value="PRC-barrel domain"/>
    <property type="match status" value="1"/>
</dbReference>
<dbReference type="Proteomes" id="UP000199702">
    <property type="component" value="Unassembled WGS sequence"/>
</dbReference>
<dbReference type="RefSeq" id="WP_091313176.1">
    <property type="nucleotide sequence ID" value="NZ_CBCSJU010000006.1"/>
</dbReference>
<dbReference type="GO" id="GO:0006364">
    <property type="term" value="P:rRNA processing"/>
    <property type="evidence" value="ECO:0007669"/>
    <property type="project" value="UniProtKB-UniRule"/>
</dbReference>
<dbReference type="GO" id="GO:0042274">
    <property type="term" value="P:ribosomal small subunit biogenesis"/>
    <property type="evidence" value="ECO:0007669"/>
    <property type="project" value="UniProtKB-UniRule"/>
</dbReference>
<dbReference type="Gene3D" id="2.40.30.60">
    <property type="entry name" value="RimM"/>
    <property type="match status" value="1"/>
</dbReference>
<evidence type="ECO:0000256" key="2">
    <source>
        <dbReference type="ARBA" id="ARBA00022517"/>
    </source>
</evidence>
<keyword evidence="9" id="KW-1185">Reference proteome</keyword>
<dbReference type="Pfam" id="PF24986">
    <property type="entry name" value="PRC_RimM"/>
    <property type="match status" value="1"/>
</dbReference>
<dbReference type="OrthoDB" id="9810331at2"/>
<sequence>MRKDECFYLGKIAKKFSFKGEVLIFLDTDEPELYQNLESVFIEYNKNLVPFFIEKSAIHRDKFLRVKFEDVDTELEADNMKNLEVYLPLTMLPKLEGNKFYFHEIIGFKVIDQRLGDIGTVHAILDNAAQPIFEIFKGQKQVLVPMIDSFIIEVNRKDKELVLNTPIGLVDLYLE</sequence>
<reference evidence="9" key="1">
    <citation type="submission" date="2016-10" db="EMBL/GenBank/DDBJ databases">
        <authorList>
            <person name="Varghese N."/>
            <person name="Submissions S."/>
        </authorList>
    </citation>
    <scope>NUCLEOTIDE SEQUENCE [LARGE SCALE GENOMIC DNA]</scope>
    <source>
        <strain evidence="9">DSM 17934</strain>
    </source>
</reference>
<dbReference type="InterPro" id="IPR011033">
    <property type="entry name" value="PRC_barrel-like_sf"/>
</dbReference>
<dbReference type="SUPFAM" id="SSF50447">
    <property type="entry name" value="Translation proteins"/>
    <property type="match status" value="1"/>
</dbReference>
<comment type="subcellular location">
    <subcellularLocation>
        <location evidence="5">Cytoplasm</location>
    </subcellularLocation>
</comment>
<dbReference type="GO" id="GO:0005840">
    <property type="term" value="C:ribosome"/>
    <property type="evidence" value="ECO:0007669"/>
    <property type="project" value="InterPro"/>
</dbReference>
<dbReference type="EMBL" id="FNYA01000005">
    <property type="protein sequence ID" value="SEJ03657.1"/>
    <property type="molecule type" value="Genomic_DNA"/>
</dbReference>
<dbReference type="GO" id="GO:0043022">
    <property type="term" value="F:ribosome binding"/>
    <property type="evidence" value="ECO:0007669"/>
    <property type="project" value="InterPro"/>
</dbReference>
<dbReference type="STRING" id="402734.SAMN05660918_2229"/>
<comment type="domain">
    <text evidence="5">The PRC barrel domain binds ribosomal protein uS19.</text>
</comment>
<dbReference type="InterPro" id="IPR002676">
    <property type="entry name" value="RimM_N"/>
</dbReference>
<dbReference type="PANTHER" id="PTHR33692:SF1">
    <property type="entry name" value="RIBOSOME MATURATION FACTOR RIMM"/>
    <property type="match status" value="1"/>
</dbReference>
<feature type="domain" description="Ribosome maturation factor RimM PRC barrel" evidence="7">
    <location>
        <begin position="103"/>
        <end position="169"/>
    </location>
</feature>
<keyword evidence="1 5" id="KW-0963">Cytoplasm</keyword>
<dbReference type="AlphaFoldDB" id="A0A1H6VPH5"/>
<evidence type="ECO:0000259" key="7">
    <source>
        <dbReference type="Pfam" id="PF24986"/>
    </source>
</evidence>
<comment type="subunit">
    <text evidence="5">Binds ribosomal protein uS19.</text>
</comment>
<evidence type="ECO:0000256" key="1">
    <source>
        <dbReference type="ARBA" id="ARBA00022490"/>
    </source>
</evidence>
<dbReference type="SUPFAM" id="SSF50346">
    <property type="entry name" value="PRC-barrel domain"/>
    <property type="match status" value="1"/>
</dbReference>
<evidence type="ECO:0000313" key="9">
    <source>
        <dbReference type="Proteomes" id="UP000199702"/>
    </source>
</evidence>
<comment type="function">
    <text evidence="5">An accessory protein needed during the final step in the assembly of 30S ribosomal subunit, possibly for assembly of the head region. Essential for efficient processing of 16S rRNA. May be needed both before and after RbfA during the maturation of 16S rRNA. It has affinity for free ribosomal 30S subunits but not for 70S ribosomes.</text>
</comment>
<name>A0A1H6VPH5_9FLAO</name>
<keyword evidence="2 5" id="KW-0690">Ribosome biogenesis</keyword>
<evidence type="ECO:0000256" key="3">
    <source>
        <dbReference type="ARBA" id="ARBA00022552"/>
    </source>
</evidence>
<proteinExistence type="inferred from homology"/>
<accession>A0A1H6VPH5</accession>
<dbReference type="HAMAP" id="MF_00014">
    <property type="entry name" value="Ribosome_mat_RimM"/>
    <property type="match status" value="1"/>
</dbReference>
<dbReference type="InterPro" id="IPR056792">
    <property type="entry name" value="PRC_RimM"/>
</dbReference>
<evidence type="ECO:0000256" key="5">
    <source>
        <dbReference type="HAMAP-Rule" id="MF_00014"/>
    </source>
</evidence>
<feature type="domain" description="RimM N-terminal" evidence="6">
    <location>
        <begin position="9"/>
        <end position="88"/>
    </location>
</feature>
<evidence type="ECO:0000256" key="4">
    <source>
        <dbReference type="ARBA" id="ARBA00023186"/>
    </source>
</evidence>